<comment type="subcellular location">
    <subcellularLocation>
        <location evidence="3">Cell junction</location>
        <location evidence="3">Adherens junction</location>
    </subcellularLocation>
    <subcellularLocation>
        <location evidence="2">Cell membrane</location>
        <topology evidence="2">Peripheral membrane protein</topology>
        <orientation evidence="2">Cytoplasmic side</orientation>
    </subcellularLocation>
    <subcellularLocation>
        <location evidence="1">Cytoplasm</location>
        <location evidence="1">Cytoskeleton</location>
    </subcellularLocation>
</comment>
<evidence type="ECO:0000313" key="15">
    <source>
        <dbReference type="WBParaSite" id="jg13106"/>
    </source>
</evidence>
<dbReference type="InterPro" id="IPR000633">
    <property type="entry name" value="Vinculin_CS"/>
</dbReference>
<evidence type="ECO:0000256" key="3">
    <source>
        <dbReference type="ARBA" id="ARBA00004536"/>
    </source>
</evidence>
<comment type="similarity">
    <text evidence="4">Belongs to the vinculin/alpha-catenin family.</text>
</comment>
<dbReference type="PROSITE" id="PS00664">
    <property type="entry name" value="VINCULIN_2"/>
    <property type="match status" value="1"/>
</dbReference>
<dbReference type="InterPro" id="IPR036723">
    <property type="entry name" value="Alpha-catenin/vinculin-like_sf"/>
</dbReference>
<dbReference type="GO" id="GO:0015629">
    <property type="term" value="C:actin cytoskeleton"/>
    <property type="evidence" value="ECO:0007669"/>
    <property type="project" value="InterPro"/>
</dbReference>
<dbReference type="InterPro" id="IPR006077">
    <property type="entry name" value="Vinculin/catenin"/>
</dbReference>
<evidence type="ECO:0000313" key="14">
    <source>
        <dbReference type="Proteomes" id="UP000887574"/>
    </source>
</evidence>
<sequence>MKLHIQCQICTRDSLIDGARGILQGTSALLLCFDESEVRKIIRVCRKVLDYLAVAEVIESIDDLTQFVRDITPWLTRMSKDVDNRQNELTHVVHREILIRCMDSVKVLSPILVCAMKIFVQISEEGQKGLAESAENRNYLAQRMTDEVNEIIRVLQLTTYDEDDAAQSLLTAALDWLADPRARPGAVGEKAIRRILEYAEKIAARSLPEDQFTIRHAISEIASLADSICELRQAGRYDNQQLAQSCARN</sequence>
<evidence type="ECO:0000256" key="13">
    <source>
        <dbReference type="ARBA" id="ARBA00023212"/>
    </source>
</evidence>
<evidence type="ECO:0000256" key="9">
    <source>
        <dbReference type="ARBA" id="ARBA00022889"/>
    </source>
</evidence>
<dbReference type="AlphaFoldDB" id="A0A915CWW7"/>
<dbReference type="GO" id="GO:0007155">
    <property type="term" value="P:cell adhesion"/>
    <property type="evidence" value="ECO:0007669"/>
    <property type="project" value="UniProtKB-KW"/>
</dbReference>
<proteinExistence type="inferred from homology"/>
<evidence type="ECO:0000256" key="10">
    <source>
        <dbReference type="ARBA" id="ARBA00022949"/>
    </source>
</evidence>
<keyword evidence="8" id="KW-0677">Repeat</keyword>
<keyword evidence="11" id="KW-0472">Membrane</keyword>
<keyword evidence="6" id="KW-1003">Cell membrane</keyword>
<evidence type="ECO:0000256" key="4">
    <source>
        <dbReference type="ARBA" id="ARBA00008376"/>
    </source>
</evidence>
<keyword evidence="13" id="KW-0206">Cytoskeleton</keyword>
<evidence type="ECO:0000256" key="11">
    <source>
        <dbReference type="ARBA" id="ARBA00023136"/>
    </source>
</evidence>
<organism evidence="14 15">
    <name type="scientific">Ditylenchus dipsaci</name>
    <dbReference type="NCBI Taxonomy" id="166011"/>
    <lineage>
        <taxon>Eukaryota</taxon>
        <taxon>Metazoa</taxon>
        <taxon>Ecdysozoa</taxon>
        <taxon>Nematoda</taxon>
        <taxon>Chromadorea</taxon>
        <taxon>Rhabditida</taxon>
        <taxon>Tylenchina</taxon>
        <taxon>Tylenchomorpha</taxon>
        <taxon>Sphaerularioidea</taxon>
        <taxon>Anguinidae</taxon>
        <taxon>Anguininae</taxon>
        <taxon>Ditylenchus</taxon>
    </lineage>
</organism>
<reference evidence="15" key="1">
    <citation type="submission" date="2022-11" db="UniProtKB">
        <authorList>
            <consortium name="WormBaseParasite"/>
        </authorList>
    </citation>
    <scope>IDENTIFICATION</scope>
</reference>
<dbReference type="GO" id="GO:0005886">
    <property type="term" value="C:plasma membrane"/>
    <property type="evidence" value="ECO:0007669"/>
    <property type="project" value="UniProtKB-SubCell"/>
</dbReference>
<dbReference type="PANTHER" id="PTHR46180">
    <property type="entry name" value="VINCULIN"/>
    <property type="match status" value="1"/>
</dbReference>
<dbReference type="SUPFAM" id="SSF47220">
    <property type="entry name" value="alpha-catenin/vinculin-like"/>
    <property type="match status" value="2"/>
</dbReference>
<evidence type="ECO:0000256" key="8">
    <source>
        <dbReference type="ARBA" id="ARBA00022737"/>
    </source>
</evidence>
<evidence type="ECO:0000256" key="6">
    <source>
        <dbReference type="ARBA" id="ARBA00022475"/>
    </source>
</evidence>
<keyword evidence="12" id="KW-0009">Actin-binding</keyword>
<dbReference type="GO" id="GO:0005198">
    <property type="term" value="F:structural molecule activity"/>
    <property type="evidence" value="ECO:0007669"/>
    <property type="project" value="InterPro"/>
</dbReference>
<evidence type="ECO:0000256" key="5">
    <source>
        <dbReference type="ARBA" id="ARBA00014125"/>
    </source>
</evidence>
<dbReference type="Pfam" id="PF01044">
    <property type="entry name" value="Vinculin"/>
    <property type="match status" value="1"/>
</dbReference>
<keyword evidence="10" id="KW-0965">Cell junction</keyword>
<dbReference type="Gene3D" id="1.20.120.230">
    <property type="entry name" value="Alpha-catenin/vinculin-like"/>
    <property type="match status" value="2"/>
</dbReference>
<dbReference type="WBParaSite" id="jg13106">
    <property type="protein sequence ID" value="jg13106"/>
    <property type="gene ID" value="jg13106"/>
</dbReference>
<evidence type="ECO:0000256" key="2">
    <source>
        <dbReference type="ARBA" id="ARBA00004413"/>
    </source>
</evidence>
<evidence type="ECO:0000256" key="7">
    <source>
        <dbReference type="ARBA" id="ARBA00022490"/>
    </source>
</evidence>
<dbReference type="GO" id="GO:0051015">
    <property type="term" value="F:actin filament binding"/>
    <property type="evidence" value="ECO:0007669"/>
    <property type="project" value="InterPro"/>
</dbReference>
<dbReference type="Gene3D" id="1.20.120.810">
    <property type="entry name" value="Vinculin, Vh2 four-helix bundle"/>
    <property type="match status" value="1"/>
</dbReference>
<evidence type="ECO:0000256" key="1">
    <source>
        <dbReference type="ARBA" id="ARBA00004245"/>
    </source>
</evidence>
<keyword evidence="7" id="KW-0963">Cytoplasm</keyword>
<dbReference type="Proteomes" id="UP000887574">
    <property type="component" value="Unplaced"/>
</dbReference>
<dbReference type="GO" id="GO:0005912">
    <property type="term" value="C:adherens junction"/>
    <property type="evidence" value="ECO:0007669"/>
    <property type="project" value="UniProtKB-SubCell"/>
</dbReference>
<keyword evidence="9" id="KW-0130">Cell adhesion</keyword>
<keyword evidence="14" id="KW-1185">Reference proteome</keyword>
<dbReference type="InterPro" id="IPR017997">
    <property type="entry name" value="Vinculin"/>
</dbReference>
<evidence type="ECO:0000256" key="12">
    <source>
        <dbReference type="ARBA" id="ARBA00023203"/>
    </source>
</evidence>
<accession>A0A915CWW7</accession>
<protein>
    <recommendedName>
        <fullName evidence="5">Vinculin</fullName>
    </recommendedName>
</protein>
<name>A0A915CWW7_9BILA</name>